<organism evidence="2 3">
    <name type="scientific">Rhizobium leguminosarum</name>
    <dbReference type="NCBI Taxonomy" id="384"/>
    <lineage>
        <taxon>Bacteria</taxon>
        <taxon>Pseudomonadati</taxon>
        <taxon>Pseudomonadota</taxon>
        <taxon>Alphaproteobacteria</taxon>
        <taxon>Hyphomicrobiales</taxon>
        <taxon>Rhizobiaceae</taxon>
        <taxon>Rhizobium/Agrobacterium group</taxon>
        <taxon>Rhizobium</taxon>
    </lineage>
</organism>
<evidence type="ECO:0000313" key="2">
    <source>
        <dbReference type="EMBL" id="API52914.1"/>
    </source>
</evidence>
<evidence type="ECO:0000256" key="1">
    <source>
        <dbReference type="SAM" id="MobiDB-lite"/>
    </source>
</evidence>
<gene>
    <name evidence="2" type="ORF">BMW22_15945</name>
</gene>
<proteinExistence type="predicted"/>
<feature type="region of interest" description="Disordered" evidence="1">
    <location>
        <begin position="107"/>
        <end position="136"/>
    </location>
</feature>
<dbReference type="RefSeq" id="WP_072639358.1">
    <property type="nucleotide sequence ID" value="NZ_CP018228.1"/>
</dbReference>
<dbReference type="Proteomes" id="UP000183050">
    <property type="component" value="Chromosome"/>
</dbReference>
<reference evidence="2 3" key="1">
    <citation type="submission" date="2016-11" db="EMBL/GenBank/DDBJ databases">
        <title>Rhizobium leguminosarum bv. viciae strain Vaf12 isolated from Vavilovia formosa root nodules from Russia, Dagestan.</title>
        <authorList>
            <person name="Kimeklis A."/>
        </authorList>
    </citation>
    <scope>NUCLEOTIDE SEQUENCE [LARGE SCALE GENOMIC DNA]</scope>
    <source>
        <strain evidence="2 3">Vaf-108</strain>
    </source>
</reference>
<dbReference type="AlphaFoldDB" id="A0A1L3ZB81"/>
<sequence>MANRREFTKPVYAQIVKRAMHPKLGLCCEGCGLVLGKKPYHVDHTIADALQIDKSRKLTAADGKLLGVECCHKPKSVVDVGVIAKAKRVEANYHGFSAPKQKIKSAGFPVSEKSAARQTKIPLAPRPLYRPQEETQ</sequence>
<accession>A0A1L3ZB81</accession>
<dbReference type="EMBL" id="CP018228">
    <property type="protein sequence ID" value="API52914.1"/>
    <property type="molecule type" value="Genomic_DNA"/>
</dbReference>
<evidence type="ECO:0000313" key="3">
    <source>
        <dbReference type="Proteomes" id="UP000183050"/>
    </source>
</evidence>
<protein>
    <submittedName>
        <fullName evidence="2">Uncharacterized protein</fullName>
    </submittedName>
</protein>
<name>A0A1L3ZB81_RHILE</name>